<evidence type="ECO:0000256" key="2">
    <source>
        <dbReference type="ARBA" id="ARBA00022670"/>
    </source>
</evidence>
<dbReference type="InterPro" id="IPR001563">
    <property type="entry name" value="Peptidase_S10"/>
</dbReference>
<evidence type="ECO:0000256" key="5">
    <source>
        <dbReference type="ARBA" id="ARBA00023180"/>
    </source>
</evidence>
<keyword evidence="1 7" id="KW-0121">Carboxypeptidase</keyword>
<name>A0ABU0SAQ6_9HYPH</name>
<dbReference type="PROSITE" id="PS51257">
    <property type="entry name" value="PROKAR_LIPOPROTEIN"/>
    <property type="match status" value="1"/>
</dbReference>
<accession>A0ABU0SAQ6</accession>
<comment type="caution">
    <text evidence="7">The sequence shown here is derived from an EMBL/GenBank/DDBJ whole genome shotgun (WGS) entry which is preliminary data.</text>
</comment>
<proteinExistence type="predicted"/>
<dbReference type="PANTHER" id="PTHR11802">
    <property type="entry name" value="SERINE PROTEASE FAMILY S10 SERINE CARBOXYPEPTIDASE"/>
    <property type="match status" value="1"/>
</dbReference>
<dbReference type="PANTHER" id="PTHR11802:SF3">
    <property type="entry name" value="RETINOID-INDUCIBLE SERINE CARBOXYPEPTIDASE"/>
    <property type="match status" value="1"/>
</dbReference>
<dbReference type="InterPro" id="IPR029058">
    <property type="entry name" value="AB_hydrolase_fold"/>
</dbReference>
<dbReference type="GO" id="GO:0004180">
    <property type="term" value="F:carboxypeptidase activity"/>
    <property type="evidence" value="ECO:0007669"/>
    <property type="project" value="UniProtKB-KW"/>
</dbReference>
<feature type="region of interest" description="Disordered" evidence="6">
    <location>
        <begin position="23"/>
        <end position="44"/>
    </location>
</feature>
<dbReference type="Proteomes" id="UP001237780">
    <property type="component" value="Unassembled WGS sequence"/>
</dbReference>
<evidence type="ECO:0000256" key="3">
    <source>
        <dbReference type="ARBA" id="ARBA00022729"/>
    </source>
</evidence>
<dbReference type="Pfam" id="PF00450">
    <property type="entry name" value="Peptidase_S10"/>
    <property type="match status" value="1"/>
</dbReference>
<evidence type="ECO:0000256" key="6">
    <source>
        <dbReference type="SAM" id="MobiDB-lite"/>
    </source>
</evidence>
<protein>
    <submittedName>
        <fullName evidence="7">Carboxypeptidase C (Cathepsin A)</fullName>
    </submittedName>
</protein>
<sequence>MHYRLCGLTLAVFLSACSGGSDSEPEKAPSSFTPQVTVPKIDAPTPGSAVFSYGPEDGISRSSVSEEPASKSQKITVKGIPVQFTASAGHLISTGSIPIETGLNYRDVDAAIFYTAYTRDDLPKENRPVTFVFNGGPGGASAALDLGFLGPKSYDDDASDKAKTLLWKDNPNTILDKTDLVFVDPVGTGYSEAIWPNKNEDFWGVDSDAKVLRSFITRYINANNRQSSPKYIYGVSYGGFRVPIIAQLLIEKGESGYLPDPSKKPAKVLSGLILNSPILDINSDCSSRYVSCHGVLPTYAMVKAFHDKSVEKPDFDLPAFLGDARLFAVTFNNLYKSVFKSVDQKISDRSQWNIYLQKPESEVFLNRLYKITGIGKLYKLGEGADSNPWIANPNMDSREFVKRFSPQETLQMNDGRYFLEKDTVDPVVDRTDVNYDHIKSYLAGFADYKAKSRYLGSNGKIILHWNYMPDQHLSVTGDRFASAIPDLTFDVTLNPNLKVLIQHGYYDLNTPFHKTEVDIENANLSSRIPIKTYLGGHGIGPGKTDGYEKVLAELDAFYDQPAVVKLAAFNAALPEARNP</sequence>
<dbReference type="RefSeq" id="WP_307282227.1">
    <property type="nucleotide sequence ID" value="NZ_JAUSZT010000003.1"/>
</dbReference>
<evidence type="ECO:0000256" key="1">
    <source>
        <dbReference type="ARBA" id="ARBA00022645"/>
    </source>
</evidence>
<dbReference type="EMBL" id="JAUSZT010000003">
    <property type="protein sequence ID" value="MDQ0997844.1"/>
    <property type="molecule type" value="Genomic_DNA"/>
</dbReference>
<keyword evidence="5" id="KW-0325">Glycoprotein</keyword>
<evidence type="ECO:0000256" key="4">
    <source>
        <dbReference type="ARBA" id="ARBA00022801"/>
    </source>
</evidence>
<keyword evidence="8" id="KW-1185">Reference proteome</keyword>
<reference evidence="7 8" key="1">
    <citation type="submission" date="2023-07" db="EMBL/GenBank/DDBJ databases">
        <title>Comparative genomics of wheat-associated soil bacteria to identify genetic determinants of phenazine resistance.</title>
        <authorList>
            <person name="Mouncey N."/>
        </authorList>
    </citation>
    <scope>NUCLEOTIDE SEQUENCE [LARGE SCALE GENOMIC DNA]</scope>
    <source>
        <strain evidence="7 8">W4I11</strain>
    </source>
</reference>
<organism evidence="7 8">
    <name type="scientific">Phyllobacterium ifriqiyense</name>
    <dbReference type="NCBI Taxonomy" id="314238"/>
    <lineage>
        <taxon>Bacteria</taxon>
        <taxon>Pseudomonadati</taxon>
        <taxon>Pseudomonadota</taxon>
        <taxon>Alphaproteobacteria</taxon>
        <taxon>Hyphomicrobiales</taxon>
        <taxon>Phyllobacteriaceae</taxon>
        <taxon>Phyllobacterium</taxon>
    </lineage>
</organism>
<keyword evidence="3" id="KW-0732">Signal</keyword>
<dbReference type="Gene3D" id="3.40.50.1820">
    <property type="entry name" value="alpha/beta hydrolase"/>
    <property type="match status" value="1"/>
</dbReference>
<evidence type="ECO:0000313" key="8">
    <source>
        <dbReference type="Proteomes" id="UP001237780"/>
    </source>
</evidence>
<gene>
    <name evidence="7" type="ORF">QFZ34_003026</name>
</gene>
<evidence type="ECO:0000313" key="7">
    <source>
        <dbReference type="EMBL" id="MDQ0997844.1"/>
    </source>
</evidence>
<dbReference type="SUPFAM" id="SSF53474">
    <property type="entry name" value="alpha/beta-Hydrolases"/>
    <property type="match status" value="1"/>
</dbReference>
<keyword evidence="2" id="KW-0645">Protease</keyword>
<keyword evidence="4" id="KW-0378">Hydrolase</keyword>